<evidence type="ECO:0000313" key="2">
    <source>
        <dbReference type="EMBL" id="CAI8816057.1"/>
    </source>
</evidence>
<accession>A0AA35UV77</accession>
<dbReference type="AlphaFoldDB" id="A0AA35UV77"/>
<sequence>MNWRGMASQCVAYCEGFTSWHDAMIPSPIAKSHERSVGEPLNEPDSAGKNTSRRQSGLENG</sequence>
<evidence type="ECO:0000313" key="3">
    <source>
        <dbReference type="Proteomes" id="UP001158598"/>
    </source>
</evidence>
<organism evidence="2 3">
    <name type="scientific">Methylococcus capsulatus</name>
    <dbReference type="NCBI Taxonomy" id="414"/>
    <lineage>
        <taxon>Bacteria</taxon>
        <taxon>Pseudomonadati</taxon>
        <taxon>Pseudomonadota</taxon>
        <taxon>Gammaproteobacteria</taxon>
        <taxon>Methylococcales</taxon>
        <taxon>Methylococcaceae</taxon>
        <taxon>Methylococcus</taxon>
    </lineage>
</organism>
<evidence type="ECO:0000256" key="1">
    <source>
        <dbReference type="SAM" id="MobiDB-lite"/>
    </source>
</evidence>
<name>A0AA35UV77_METCP</name>
<dbReference type="EMBL" id="OX458332">
    <property type="protein sequence ID" value="CAI8816057.1"/>
    <property type="molecule type" value="Genomic_DNA"/>
</dbReference>
<proteinExistence type="predicted"/>
<gene>
    <name evidence="2" type="ORF">MCNOR_1850</name>
</gene>
<feature type="region of interest" description="Disordered" evidence="1">
    <location>
        <begin position="31"/>
        <end position="61"/>
    </location>
</feature>
<feature type="compositionally biased region" description="Polar residues" evidence="1">
    <location>
        <begin position="48"/>
        <end position="61"/>
    </location>
</feature>
<reference evidence="2" key="1">
    <citation type="submission" date="2023-03" db="EMBL/GenBank/DDBJ databases">
        <authorList>
            <person name="Pearce D."/>
        </authorList>
    </citation>
    <scope>NUCLEOTIDE SEQUENCE</scope>
    <source>
        <strain evidence="2">Mc</strain>
    </source>
</reference>
<protein>
    <submittedName>
        <fullName evidence="2">Uncharacterized protein</fullName>
    </submittedName>
</protein>
<dbReference type="Proteomes" id="UP001158598">
    <property type="component" value="Chromosome"/>
</dbReference>